<feature type="region of interest" description="Disordered" evidence="1">
    <location>
        <begin position="25"/>
        <end position="52"/>
    </location>
</feature>
<dbReference type="Proteomes" id="UP000005580">
    <property type="component" value="Unassembled WGS sequence"/>
</dbReference>
<feature type="compositionally biased region" description="Basic and acidic residues" evidence="1">
    <location>
        <begin position="43"/>
        <end position="52"/>
    </location>
</feature>
<evidence type="ECO:0000313" key="2">
    <source>
        <dbReference type="EMBL" id="EFZ36587.1"/>
    </source>
</evidence>
<evidence type="ECO:0000313" key="3">
    <source>
        <dbReference type="Proteomes" id="UP000005580"/>
    </source>
</evidence>
<dbReference type="AlphaFoldDB" id="E7RQP9"/>
<name>E7RQP9_9BACT</name>
<gene>
    <name evidence="2" type="ORF">HMPREF0663_11500</name>
</gene>
<sequence length="52" mass="6217">MTNCDGVYEQARKHRFCGICKPQVMEEEEQEGMELPPEDDDEMERREKIKVE</sequence>
<dbReference type="EMBL" id="AEPE02000005">
    <property type="protein sequence ID" value="EFZ36587.1"/>
    <property type="molecule type" value="Genomic_DNA"/>
</dbReference>
<accession>E7RQP9</accession>
<comment type="caution">
    <text evidence="2">The sequence shown here is derived from an EMBL/GenBank/DDBJ whole genome shotgun (WGS) entry which is preliminary data.</text>
</comment>
<feature type="compositionally biased region" description="Acidic residues" evidence="1">
    <location>
        <begin position="25"/>
        <end position="42"/>
    </location>
</feature>
<evidence type="ECO:0000256" key="1">
    <source>
        <dbReference type="SAM" id="MobiDB-lite"/>
    </source>
</evidence>
<proteinExistence type="predicted"/>
<dbReference type="RefSeq" id="WP_004369644.1">
    <property type="nucleotide sequence ID" value="NZ_GL833119.1"/>
</dbReference>
<organism evidence="2 3">
    <name type="scientific">Hoylesella oralis ATCC 33269</name>
    <dbReference type="NCBI Taxonomy" id="873533"/>
    <lineage>
        <taxon>Bacteria</taxon>
        <taxon>Pseudomonadati</taxon>
        <taxon>Bacteroidota</taxon>
        <taxon>Bacteroidia</taxon>
        <taxon>Bacteroidales</taxon>
        <taxon>Prevotellaceae</taxon>
        <taxon>Hoylesella</taxon>
    </lineage>
</organism>
<reference evidence="2" key="1">
    <citation type="submission" date="2011-01" db="EMBL/GenBank/DDBJ databases">
        <authorList>
            <person name="Muzny D."/>
            <person name="Qin X."/>
            <person name="Buhay C."/>
            <person name="Dugan-Rocha S."/>
            <person name="Ding Y."/>
            <person name="Chen G."/>
            <person name="Hawes A."/>
            <person name="Holder M."/>
            <person name="Jhangiani S."/>
            <person name="Johnson A."/>
            <person name="Khan Z."/>
            <person name="Li Z."/>
            <person name="Liu W."/>
            <person name="Liu X."/>
            <person name="Perez L."/>
            <person name="Shen H."/>
            <person name="Wang Q."/>
            <person name="Watt J."/>
            <person name="Xi L."/>
            <person name="Xin Y."/>
            <person name="Zhou J."/>
            <person name="Deng J."/>
            <person name="Jiang H."/>
            <person name="Liu Y."/>
            <person name="Qu J."/>
            <person name="Song X.-Z."/>
            <person name="Zhang L."/>
            <person name="Villasana D."/>
            <person name="Johnson A."/>
            <person name="Liu J."/>
            <person name="Liyanage D."/>
            <person name="Lorensuhewa L."/>
            <person name="Robinson T."/>
            <person name="Song A."/>
            <person name="Song B.-B."/>
            <person name="Dinh H."/>
            <person name="Thornton R."/>
            <person name="Coyle M."/>
            <person name="Francisco L."/>
            <person name="Jackson L."/>
            <person name="Javaid M."/>
            <person name="Korchina V."/>
            <person name="Kovar C."/>
            <person name="Mata R."/>
            <person name="Mathew T."/>
            <person name="Ngo R."/>
            <person name="Nguyen L."/>
            <person name="Nguyen N."/>
            <person name="Okwuonu G."/>
            <person name="Ongeri F."/>
            <person name="Pham C."/>
            <person name="Simmons D."/>
            <person name="Wilczek-Boney K."/>
            <person name="Hale W."/>
            <person name="Jakkamsetti A."/>
            <person name="Pham P."/>
            <person name="Ruth R."/>
            <person name="San Lucas F."/>
            <person name="Warren J."/>
            <person name="Zhang J."/>
            <person name="Zhao Z."/>
            <person name="Zhou C."/>
            <person name="Zhu D."/>
            <person name="Lee S."/>
            <person name="Bess C."/>
            <person name="Blankenburg K."/>
            <person name="Forbes L."/>
            <person name="Fu Q."/>
            <person name="Gubbala S."/>
            <person name="Hirani K."/>
            <person name="Jayaseelan J.C."/>
            <person name="Lara F."/>
            <person name="Munidasa M."/>
            <person name="Palculict T."/>
            <person name="Patil S."/>
            <person name="Pu L.-L."/>
            <person name="Saada N."/>
            <person name="Tang L."/>
            <person name="Weissenberger G."/>
            <person name="Zhu Y."/>
            <person name="Hemphill L."/>
            <person name="Shang Y."/>
            <person name="Youmans B."/>
            <person name="Ayvaz T."/>
            <person name="Ross M."/>
            <person name="Santibanez J."/>
            <person name="Aqrawi P."/>
            <person name="Gross S."/>
            <person name="Joshi V."/>
            <person name="Fowler G."/>
            <person name="Nazareth L."/>
            <person name="Reid J."/>
            <person name="Worley K."/>
            <person name="Petrosino J."/>
            <person name="Highlander S."/>
            <person name="Gibbs R."/>
        </authorList>
    </citation>
    <scope>NUCLEOTIDE SEQUENCE [LARGE SCALE GENOMIC DNA]</scope>
    <source>
        <strain evidence="2">ATCC 33269</strain>
    </source>
</reference>
<protein>
    <submittedName>
        <fullName evidence="2">Uncharacterized protein</fullName>
    </submittedName>
</protein>
<keyword evidence="3" id="KW-1185">Reference proteome</keyword>
<dbReference type="HOGENOM" id="CLU_3083273_0_0_10"/>